<comment type="caution">
    <text evidence="2">The sequence shown here is derived from an EMBL/GenBank/DDBJ whole genome shotgun (WGS) entry which is preliminary data.</text>
</comment>
<dbReference type="Pfam" id="PF00561">
    <property type="entry name" value="Abhydrolase_1"/>
    <property type="match status" value="1"/>
</dbReference>
<proteinExistence type="predicted"/>
<dbReference type="PANTHER" id="PTHR43433:SF5">
    <property type="entry name" value="AB HYDROLASE-1 DOMAIN-CONTAINING PROTEIN"/>
    <property type="match status" value="1"/>
</dbReference>
<protein>
    <submittedName>
        <fullName evidence="2">Alpha/beta hydrolase</fullName>
    </submittedName>
</protein>
<keyword evidence="3" id="KW-1185">Reference proteome</keyword>
<dbReference type="InterPro" id="IPR000073">
    <property type="entry name" value="AB_hydrolase_1"/>
</dbReference>
<dbReference type="PRINTS" id="PR00412">
    <property type="entry name" value="EPOXHYDRLASE"/>
</dbReference>
<accession>A0ABU2HXH6</accession>
<name>A0ABU2HXH6_9RHOB</name>
<gene>
    <name evidence="2" type="ORF">RGQ15_17830</name>
</gene>
<dbReference type="Proteomes" id="UP001269144">
    <property type="component" value="Unassembled WGS sequence"/>
</dbReference>
<sequence>MNAPMAVESARSVATRFADCRDRRIAYRELGSGEPLILCLRFRGVLDSWDPAFLDSLAKSFRVITFDYSGLGQSTGEPSYRSEALARDAIDLADALGIEKFAIAGWSLGGLAAQVVACLIPDRITHAVLIGAAPPGKVENPSEPIFLERALKPINDLEDETILFFEPASPESRAAAAASRKRIEERSADRSPAVAPEIYLKLLQDRAAEDAFPDIDGYAEFLANAGIPILVITGDHEIVFPAPNWFALNRVWKSLHLLVLPQMGHGPQHEVPEMAAEFIASFVRHRSKSQPA</sequence>
<dbReference type="RefSeq" id="WP_311162050.1">
    <property type="nucleotide sequence ID" value="NZ_JAVQLW010000003.1"/>
</dbReference>
<dbReference type="PRINTS" id="PR00111">
    <property type="entry name" value="ABHYDROLASE"/>
</dbReference>
<feature type="domain" description="AB hydrolase-1" evidence="1">
    <location>
        <begin position="42"/>
        <end position="270"/>
    </location>
</feature>
<evidence type="ECO:0000313" key="2">
    <source>
        <dbReference type="EMBL" id="MDS9469427.1"/>
    </source>
</evidence>
<dbReference type="PANTHER" id="PTHR43433">
    <property type="entry name" value="HYDROLASE, ALPHA/BETA FOLD FAMILY PROTEIN"/>
    <property type="match status" value="1"/>
</dbReference>
<dbReference type="InterPro" id="IPR000639">
    <property type="entry name" value="Epox_hydrolase-like"/>
</dbReference>
<dbReference type="InterPro" id="IPR050471">
    <property type="entry name" value="AB_hydrolase"/>
</dbReference>
<reference evidence="3" key="1">
    <citation type="submission" date="2023-07" db="EMBL/GenBank/DDBJ databases">
        <title>Paracoccus sp. MBLB3053 whole genome sequence.</title>
        <authorList>
            <person name="Hwang C.Y."/>
            <person name="Cho E.-S."/>
            <person name="Seo M.-J."/>
        </authorList>
    </citation>
    <scope>NUCLEOTIDE SEQUENCE [LARGE SCALE GENOMIC DNA]</scope>
    <source>
        <strain evidence="3">MBLB3053</strain>
    </source>
</reference>
<dbReference type="Gene3D" id="3.40.50.1820">
    <property type="entry name" value="alpha/beta hydrolase"/>
    <property type="match status" value="1"/>
</dbReference>
<dbReference type="GO" id="GO:0016787">
    <property type="term" value="F:hydrolase activity"/>
    <property type="evidence" value="ECO:0007669"/>
    <property type="project" value="UniProtKB-KW"/>
</dbReference>
<organism evidence="2 3">
    <name type="scientific">Paracoccus aurantius</name>
    <dbReference type="NCBI Taxonomy" id="3073814"/>
    <lineage>
        <taxon>Bacteria</taxon>
        <taxon>Pseudomonadati</taxon>
        <taxon>Pseudomonadota</taxon>
        <taxon>Alphaproteobacteria</taxon>
        <taxon>Rhodobacterales</taxon>
        <taxon>Paracoccaceae</taxon>
        <taxon>Paracoccus</taxon>
    </lineage>
</organism>
<keyword evidence="2" id="KW-0378">Hydrolase</keyword>
<dbReference type="InterPro" id="IPR029058">
    <property type="entry name" value="AB_hydrolase_fold"/>
</dbReference>
<dbReference type="SUPFAM" id="SSF53474">
    <property type="entry name" value="alpha/beta-Hydrolases"/>
    <property type="match status" value="1"/>
</dbReference>
<dbReference type="EMBL" id="JAVQLW010000003">
    <property type="protein sequence ID" value="MDS9469427.1"/>
    <property type="molecule type" value="Genomic_DNA"/>
</dbReference>
<evidence type="ECO:0000259" key="1">
    <source>
        <dbReference type="Pfam" id="PF00561"/>
    </source>
</evidence>
<evidence type="ECO:0000313" key="3">
    <source>
        <dbReference type="Proteomes" id="UP001269144"/>
    </source>
</evidence>